<dbReference type="AlphaFoldDB" id="C4V5L4"/>
<dbReference type="Pfam" id="PF06180">
    <property type="entry name" value="CbiK"/>
    <property type="match status" value="1"/>
</dbReference>
<evidence type="ECO:0000313" key="2">
    <source>
        <dbReference type="Proteomes" id="UP000005309"/>
    </source>
</evidence>
<keyword evidence="1" id="KW-0456">Lyase</keyword>
<dbReference type="eggNOG" id="COG4822">
    <property type="taxonomic scope" value="Bacteria"/>
</dbReference>
<gene>
    <name evidence="1" type="primary">cbiK</name>
    <name evidence="1" type="ORF">HMPREF0908_1808</name>
</gene>
<dbReference type="STRING" id="638302.HMPREF0908_1808"/>
<sequence>MGESFGFLVMGEASVLGGVGMKNWKKMLVTSLACSAVLGLSSYSPAEAAYELNPAVKTVTPALMEASEIGVLKYENPQMANYTNKDAIVVASFGTTFKDTREKTIEATVRDIQDANPGVKVVTAFTSHIIIDRIAAKEGKHYPTPEEALMQLKAEGYSRVALVSLDVIPGMEYSYVKAVYNEYKDQFKTMTCGTSLMYWQGQEDQSDDVTEFIKAVSSQFPALGKDEALLLMAHGTPHVSNAYYSVIQAKLNELGYKNVYVYTVEGWPSLETILPKLKQNHIKMVTLMPIMMVAGDHAHNDMAGKDSDSHKSILESQGFKVNTYLHGLGENPAIRAAFVERANDAWDALQGRKGADADHIKMMK</sequence>
<proteinExistence type="predicted"/>
<accession>C4V5L4</accession>
<dbReference type="EMBL" id="ACLA01000031">
    <property type="protein sequence ID" value="EEQ47879.1"/>
    <property type="molecule type" value="Genomic_DNA"/>
</dbReference>
<dbReference type="CDD" id="cd03413">
    <property type="entry name" value="CbiK_C"/>
    <property type="match status" value="1"/>
</dbReference>
<dbReference type="GO" id="GO:0019251">
    <property type="term" value="P:anaerobic cobalamin biosynthetic process"/>
    <property type="evidence" value="ECO:0007669"/>
    <property type="project" value="InterPro"/>
</dbReference>
<dbReference type="Gene3D" id="3.40.50.1400">
    <property type="match status" value="2"/>
</dbReference>
<protein>
    <submittedName>
        <fullName evidence="1">Cobalt chelatase (CbiK)</fullName>
        <ecNumber evidence="1">4.99.1.-</ecNumber>
    </submittedName>
</protein>
<name>C4V5L4_9FIRM</name>
<dbReference type="SUPFAM" id="SSF53800">
    <property type="entry name" value="Chelatase"/>
    <property type="match status" value="1"/>
</dbReference>
<keyword evidence="2" id="KW-1185">Reference proteome</keyword>
<dbReference type="GO" id="GO:0016852">
    <property type="term" value="F:sirohydrochlorin cobaltochelatase activity"/>
    <property type="evidence" value="ECO:0007669"/>
    <property type="project" value="InterPro"/>
</dbReference>
<evidence type="ECO:0000313" key="1">
    <source>
        <dbReference type="EMBL" id="EEQ47879.1"/>
    </source>
</evidence>
<organism evidence="1 2">
    <name type="scientific">Selenomonas flueggei ATCC 43531</name>
    <dbReference type="NCBI Taxonomy" id="638302"/>
    <lineage>
        <taxon>Bacteria</taxon>
        <taxon>Bacillati</taxon>
        <taxon>Bacillota</taxon>
        <taxon>Negativicutes</taxon>
        <taxon>Selenomonadales</taxon>
        <taxon>Selenomonadaceae</taxon>
        <taxon>Selenomonas</taxon>
    </lineage>
</organism>
<dbReference type="HOGENOM" id="CLU_036584_1_1_9"/>
<dbReference type="Proteomes" id="UP000005309">
    <property type="component" value="Unassembled WGS sequence"/>
</dbReference>
<dbReference type="EC" id="4.99.1.-" evidence="1"/>
<dbReference type="InterPro" id="IPR010388">
    <property type="entry name" value="Anaerobic_Co-chelatase"/>
</dbReference>
<reference evidence="1 2" key="1">
    <citation type="submission" date="2009-04" db="EMBL/GenBank/DDBJ databases">
        <authorList>
            <person name="Qin X."/>
            <person name="Bachman B."/>
            <person name="Battles P."/>
            <person name="Bell A."/>
            <person name="Bess C."/>
            <person name="Bickham C."/>
            <person name="Chaboub L."/>
            <person name="Chen D."/>
            <person name="Coyle M."/>
            <person name="Deiros D.R."/>
            <person name="Dinh H."/>
            <person name="Forbes L."/>
            <person name="Fowler G."/>
            <person name="Francisco L."/>
            <person name="Fu Q."/>
            <person name="Gubbala S."/>
            <person name="Hale W."/>
            <person name="Han Y."/>
            <person name="Hemphill L."/>
            <person name="Highlander S.K."/>
            <person name="Hirani K."/>
            <person name="Hogues M."/>
            <person name="Jackson L."/>
            <person name="Jakkamsetti A."/>
            <person name="Javaid M."/>
            <person name="Jiang H."/>
            <person name="Korchina V."/>
            <person name="Kovar C."/>
            <person name="Lara F."/>
            <person name="Lee S."/>
            <person name="Mata R."/>
            <person name="Mathew T."/>
            <person name="Moen C."/>
            <person name="Morales K."/>
            <person name="Munidasa M."/>
            <person name="Nazareth L."/>
            <person name="Ngo R."/>
            <person name="Nguyen L."/>
            <person name="Okwuonu G."/>
            <person name="Ongeri F."/>
            <person name="Patil S."/>
            <person name="Petrosino J."/>
            <person name="Pham C."/>
            <person name="Pham P."/>
            <person name="Pu L.-L."/>
            <person name="Puazo M."/>
            <person name="Raj R."/>
            <person name="Reid J."/>
            <person name="Rouhana J."/>
            <person name="Saada N."/>
            <person name="Shang Y."/>
            <person name="Simmons D."/>
            <person name="Thornton R."/>
            <person name="Warren J."/>
            <person name="Weissenberger G."/>
            <person name="Zhang J."/>
            <person name="Zhang L."/>
            <person name="Zhou C."/>
            <person name="Zhu D."/>
            <person name="Muzny D."/>
            <person name="Worley K."/>
            <person name="Gibbs R."/>
        </authorList>
    </citation>
    <scope>NUCLEOTIDE SEQUENCE [LARGE SCALE GENOMIC DNA]</scope>
    <source>
        <strain evidence="1 2">ATCC 43531</strain>
    </source>
</reference>
<comment type="caution">
    <text evidence="1">The sequence shown here is derived from an EMBL/GenBank/DDBJ whole genome shotgun (WGS) entry which is preliminary data.</text>
</comment>